<evidence type="ECO:0000313" key="1">
    <source>
        <dbReference type="EMBL" id="GLI44028.1"/>
    </source>
</evidence>
<sequence>MGHATLTVKTVNALLTPTVRGRRGKVDGEIARMVAAAEAATGASAAPHREYIEDCRFILGCYADEEQASFLGWTAIRGDVQRRITNRLKVAKIIADRPEIEYEPIHAPIVVTGLPRTATTLAHNLLAGPEGNRAPLFWELFDTMPGDADEAAREASIAATRQWVASMNKAVPVFPDIHLMDALKPEECVFLLPFHSFLWNMTGPLKRYREWCAQRDYTEDYRYFKQALQILQFGQERKRWVLKSPCHLWSLDALVKIFPDAKVVWTHRDPVTVMGSYCSLVEVGWSVYQRRLDPEVLGETCLSMLTEAIASARASRLRLGNENVIDVGYPHLAGDARNQVPPLFDRLGLPWGRAESENLEYLLDLPTRRRKHEYTLSRYGLSQTAVETAFGDYTSLVANLPALPKRY</sequence>
<dbReference type="RefSeq" id="WP_270114727.1">
    <property type="nucleotide sequence ID" value="NZ_BAAAOL010000007.1"/>
</dbReference>
<gene>
    <name evidence="1" type="ORF">GALLR39Z86_38780</name>
</gene>
<organism evidence="1 2">
    <name type="scientific">Glycomyces algeriensis</name>
    <dbReference type="NCBI Taxonomy" id="256037"/>
    <lineage>
        <taxon>Bacteria</taxon>
        <taxon>Bacillati</taxon>
        <taxon>Actinomycetota</taxon>
        <taxon>Actinomycetes</taxon>
        <taxon>Glycomycetales</taxon>
        <taxon>Glycomycetaceae</taxon>
        <taxon>Glycomyces</taxon>
    </lineage>
</organism>
<dbReference type="PANTHER" id="PTHR36451">
    <property type="entry name" value="PAPS-DEPENDENT SULFOTRANSFERASE STF3"/>
    <property type="match status" value="1"/>
</dbReference>
<dbReference type="Proteomes" id="UP001144313">
    <property type="component" value="Unassembled WGS sequence"/>
</dbReference>
<dbReference type="InterPro" id="IPR052736">
    <property type="entry name" value="Stf3_sulfotransferase"/>
</dbReference>
<comment type="caution">
    <text evidence="1">The sequence shown here is derived from an EMBL/GenBank/DDBJ whole genome shotgun (WGS) entry which is preliminary data.</text>
</comment>
<accession>A0A9W6GC24</accession>
<name>A0A9W6GC24_9ACTN</name>
<dbReference type="InterPro" id="IPR027417">
    <property type="entry name" value="P-loop_NTPase"/>
</dbReference>
<keyword evidence="2" id="KW-1185">Reference proteome</keyword>
<dbReference type="PANTHER" id="PTHR36451:SF1">
    <property type="entry name" value="OMEGA-HYDROXY-BETA-DIHYDROMENAQUINONE-9 SULFOTRANSFERASE STF3"/>
    <property type="match status" value="1"/>
</dbReference>
<dbReference type="SUPFAM" id="SSF52540">
    <property type="entry name" value="P-loop containing nucleoside triphosphate hydrolases"/>
    <property type="match status" value="1"/>
</dbReference>
<protein>
    <submittedName>
        <fullName evidence="1">Sulfotransferase</fullName>
    </submittedName>
</protein>
<proteinExistence type="predicted"/>
<dbReference type="EMBL" id="BSDT01000001">
    <property type="protein sequence ID" value="GLI44028.1"/>
    <property type="molecule type" value="Genomic_DNA"/>
</dbReference>
<evidence type="ECO:0000313" key="2">
    <source>
        <dbReference type="Proteomes" id="UP001144313"/>
    </source>
</evidence>
<dbReference type="Gene3D" id="3.40.50.300">
    <property type="entry name" value="P-loop containing nucleotide triphosphate hydrolases"/>
    <property type="match status" value="1"/>
</dbReference>
<dbReference type="AlphaFoldDB" id="A0A9W6GC24"/>
<reference evidence="1" key="1">
    <citation type="submission" date="2022-12" db="EMBL/GenBank/DDBJ databases">
        <title>Reference genome sequencing for broad-spectrum identification of bacterial and archaeal isolates by mass spectrometry.</title>
        <authorList>
            <person name="Sekiguchi Y."/>
            <person name="Tourlousse D.M."/>
        </authorList>
    </citation>
    <scope>NUCLEOTIDE SEQUENCE</scope>
    <source>
        <strain evidence="1">LLR39Z86</strain>
    </source>
</reference>
<dbReference type="Pfam" id="PF13469">
    <property type="entry name" value="Sulfotransfer_3"/>
    <property type="match status" value="1"/>
</dbReference>